<dbReference type="CDD" id="cd04305">
    <property type="entry name" value="HAD_Neu5Ac-Pase_like"/>
    <property type="match status" value="1"/>
</dbReference>
<dbReference type="Gene3D" id="1.10.150.240">
    <property type="entry name" value="Putative phosphatase, domain 2"/>
    <property type="match status" value="1"/>
</dbReference>
<dbReference type="EMBL" id="LK932516">
    <property type="protein sequence ID" value="CDS87514.1"/>
    <property type="molecule type" value="Genomic_DNA"/>
</dbReference>
<dbReference type="GO" id="GO:0008253">
    <property type="term" value="F:5'-nucleotidase activity"/>
    <property type="evidence" value="ECO:0007669"/>
    <property type="project" value="InterPro"/>
</dbReference>
<evidence type="ECO:0000313" key="1">
    <source>
        <dbReference type="EMBL" id="CDS84158.1"/>
    </source>
</evidence>
<reference evidence="1" key="1">
    <citation type="submission" date="2014-07" db="EMBL/GenBank/DDBJ databases">
        <authorList>
            <person name="Monot Marc"/>
        </authorList>
    </citation>
    <scope>NUCLEOTIDE SEQUENCE</scope>
    <source>
        <strain evidence="3">7032989</strain>
        <strain evidence="1">7032994</strain>
    </source>
</reference>
<dbReference type="InterPro" id="IPR023214">
    <property type="entry name" value="HAD_sf"/>
</dbReference>
<dbReference type="AlphaFoldDB" id="A0A069A440"/>
<dbReference type="SFLD" id="SFLDS00003">
    <property type="entry name" value="Haloacid_Dehalogenase"/>
    <property type="match status" value="1"/>
</dbReference>
<dbReference type="EMBL" id="LK932360">
    <property type="protein sequence ID" value="CDS84158.1"/>
    <property type="molecule type" value="Genomic_DNA"/>
</dbReference>
<dbReference type="PRINTS" id="PR00413">
    <property type="entry name" value="HADHALOGNASE"/>
</dbReference>
<organism evidence="1">
    <name type="scientific">Clostridioides difficile</name>
    <name type="common">Peptoclostridium difficile</name>
    <dbReference type="NCBI Taxonomy" id="1496"/>
    <lineage>
        <taxon>Bacteria</taxon>
        <taxon>Bacillati</taxon>
        <taxon>Bacillota</taxon>
        <taxon>Clostridia</taxon>
        <taxon>Peptostreptococcales</taxon>
        <taxon>Peptostreptococcaceae</taxon>
        <taxon>Clostridioides</taxon>
    </lineage>
</organism>
<proteinExistence type="predicted"/>
<name>A0A069A440_CLODI</name>
<dbReference type="InterPro" id="IPR036412">
    <property type="entry name" value="HAD-like_sf"/>
</dbReference>
<dbReference type="Gene3D" id="3.40.50.1000">
    <property type="entry name" value="HAD superfamily/HAD-like"/>
    <property type="match status" value="1"/>
</dbReference>
<dbReference type="NCBIfam" id="TIGR02254">
    <property type="entry name" value="YjjG_YfnB"/>
    <property type="match status" value="1"/>
</dbReference>
<dbReference type="NCBIfam" id="NF006976">
    <property type="entry name" value="PRK09449.1"/>
    <property type="match status" value="1"/>
</dbReference>
<dbReference type="SFLD" id="SFLDG01135">
    <property type="entry name" value="C1.5.6:_HAD__Beta-PGM__Phospha"/>
    <property type="match status" value="1"/>
</dbReference>
<dbReference type="InterPro" id="IPR006439">
    <property type="entry name" value="HAD-SF_hydro_IA"/>
</dbReference>
<dbReference type="SFLD" id="SFLDG01129">
    <property type="entry name" value="C1.5:_HAD__Beta-PGM__Phosphata"/>
    <property type="match status" value="1"/>
</dbReference>
<sequence>MQSSCKGVKTMKTYKFIFFDADDTLFDFKKSESHAFKKLLSEFDLEFNFENYIESYRNISDKLWLDLEKNIITLNELKLLRFELFANKISLDVDSETLSKMYLNFLGECTFLIPGAIDILQYLKKKYTIVIITNGISAVQKKRLENSKIKEYIDGMVVSEELKISKPNPEIFKYALKKFNCHDKSSALMIGDSLTSDVLGGINSGIDTCWLNSNNSINYTNHIPTYEINTLIELKKLL</sequence>
<dbReference type="SUPFAM" id="SSF56784">
    <property type="entry name" value="HAD-like"/>
    <property type="match status" value="1"/>
</dbReference>
<evidence type="ECO:0000313" key="2">
    <source>
        <dbReference type="EMBL" id="CDS87514.1"/>
    </source>
</evidence>
<dbReference type="InterPro" id="IPR011951">
    <property type="entry name" value="HAD-SF_hydro_IA_YjjG/PynA"/>
</dbReference>
<dbReference type="InterPro" id="IPR023198">
    <property type="entry name" value="PGP-like_dom2"/>
</dbReference>
<dbReference type="PANTHER" id="PTHR47478">
    <property type="match status" value="1"/>
</dbReference>
<gene>
    <name evidence="3" type="ORF">BN1095_470091</name>
    <name evidence="2" type="ORF">BN1096_620076</name>
    <name evidence="1" type="ORF">BN1097_250075</name>
</gene>
<dbReference type="InterPro" id="IPR052550">
    <property type="entry name" value="Pyrimidine_5'-ntase_YjjG"/>
</dbReference>
<keyword evidence="1" id="KW-0378">Hydrolase</keyword>
<dbReference type="PANTHER" id="PTHR47478:SF1">
    <property type="entry name" value="PYRIMIDINE 5'-NUCLEOTIDASE YJJG"/>
    <property type="match status" value="1"/>
</dbReference>
<dbReference type="EMBL" id="LK933149">
    <property type="protein sequence ID" value="CDT42438.1"/>
    <property type="molecule type" value="Genomic_DNA"/>
</dbReference>
<accession>A0A069A440</accession>
<protein>
    <submittedName>
        <fullName evidence="1">HAD hydrolase family</fullName>
    </submittedName>
    <submittedName>
        <fullName evidence="2">Putative hydrolase</fullName>
    </submittedName>
</protein>
<evidence type="ECO:0000313" key="3">
    <source>
        <dbReference type="EMBL" id="CDT42438.1"/>
    </source>
</evidence>
<dbReference type="Pfam" id="PF00702">
    <property type="entry name" value="Hydrolase"/>
    <property type="match status" value="1"/>
</dbReference>
<dbReference type="NCBIfam" id="TIGR01549">
    <property type="entry name" value="HAD-SF-IA-v1"/>
    <property type="match status" value="1"/>
</dbReference>